<dbReference type="NCBIfam" id="TIGR03104">
    <property type="entry name" value="trio_amidotrans"/>
    <property type="match status" value="1"/>
</dbReference>
<dbReference type="PANTHER" id="PTHR43284:SF1">
    <property type="entry name" value="ASPARAGINE SYNTHETASE"/>
    <property type="match status" value="1"/>
</dbReference>
<sequence>MCGLAGELRFNDGPSQLAMLERMNHRHIPRGPHADGVFHQNRVSLGHRRLKVMDLSEHSQQPMYDPHLGLALVFNGAIYNYRELRHELQGMGYAFYSDGDTEVILKAYHAWGEACLQRFNGMFAIAIWNQASGDLWLARDRLGIKPLYYSQDAEHLVFASTLPALLEDSRVSRELDAEALHFYLHFHSVVPAPRTLLKQVKKLEPGHWLRVTADGRSCKQKWWDLAFGMQDADRNRSEQDWQEALLAELRGAVARRNVAAVDVGILLSGGVDSSLLTALLHEVKPDIHTFSIGFDAVNGEQGDEFVYSDIIARHFNTRHSQIRIAPERMLTALPKAIAAMSEPMVSHDCVAFYLLSEEVSKSCRVVQSGQGADEIFAGYHWYPPLADSHDAVASYRAAFFDRSYEEYIHTVTPQWQTPDLAGEFVRSHFAAFGADDPVDKALRLDSQIMLVDDPVKRVDTMTMAHSLEARVPFLDHQLVEFAARIPARYKLAHDGKGILKQVARQLIPHEVIDRPKGYFPVPALKYLRGPVLDQVQEALMGRKARERGLFNTDYVEQLLARPDDHITPLRGSKLWQLGLLELWLQEQGI</sequence>
<dbReference type="SUPFAM" id="SSF52402">
    <property type="entry name" value="Adenine nucleotide alpha hydrolases-like"/>
    <property type="match status" value="1"/>
</dbReference>
<dbReference type="Pfam" id="PF00733">
    <property type="entry name" value="Asn_synthase"/>
    <property type="match status" value="1"/>
</dbReference>
<comment type="similarity">
    <text evidence="2">Belongs to the asparagine synthetase family.</text>
</comment>
<evidence type="ECO:0000256" key="1">
    <source>
        <dbReference type="ARBA" id="ARBA00005187"/>
    </source>
</evidence>
<dbReference type="Proteomes" id="UP000248090">
    <property type="component" value="Unassembled WGS sequence"/>
</dbReference>
<dbReference type="InterPro" id="IPR006426">
    <property type="entry name" value="Asn_synth_AEB"/>
</dbReference>
<dbReference type="RefSeq" id="WP_110187867.1">
    <property type="nucleotide sequence ID" value="NZ_CP177354.1"/>
</dbReference>
<comment type="catalytic activity">
    <reaction evidence="7">
        <text>L-aspartate + L-glutamine + ATP + H2O = L-asparagine + L-glutamate + AMP + diphosphate + H(+)</text>
        <dbReference type="Rhea" id="RHEA:12228"/>
        <dbReference type="ChEBI" id="CHEBI:15377"/>
        <dbReference type="ChEBI" id="CHEBI:15378"/>
        <dbReference type="ChEBI" id="CHEBI:29985"/>
        <dbReference type="ChEBI" id="CHEBI:29991"/>
        <dbReference type="ChEBI" id="CHEBI:30616"/>
        <dbReference type="ChEBI" id="CHEBI:33019"/>
        <dbReference type="ChEBI" id="CHEBI:58048"/>
        <dbReference type="ChEBI" id="CHEBI:58359"/>
        <dbReference type="ChEBI" id="CHEBI:456215"/>
        <dbReference type="EC" id="6.3.5.4"/>
    </reaction>
</comment>
<dbReference type="CDD" id="cd00712">
    <property type="entry name" value="AsnB"/>
    <property type="match status" value="1"/>
</dbReference>
<dbReference type="SUPFAM" id="SSF56235">
    <property type="entry name" value="N-terminal nucleophile aminohydrolases (Ntn hydrolases)"/>
    <property type="match status" value="1"/>
</dbReference>
<dbReference type="InterPro" id="IPR029055">
    <property type="entry name" value="Ntn_hydrolases_N"/>
</dbReference>
<keyword evidence="6" id="KW-0315">Glutamine amidotransferase</keyword>
<dbReference type="InterPro" id="IPR014729">
    <property type="entry name" value="Rossmann-like_a/b/a_fold"/>
</dbReference>
<dbReference type="InterPro" id="IPR051786">
    <property type="entry name" value="ASN_synthetase/amidase"/>
</dbReference>
<dbReference type="PROSITE" id="PS51278">
    <property type="entry name" value="GATASE_TYPE_2"/>
    <property type="match status" value="1"/>
</dbReference>
<evidence type="ECO:0000256" key="7">
    <source>
        <dbReference type="ARBA" id="ARBA00048741"/>
    </source>
</evidence>
<dbReference type="Gene3D" id="3.60.20.10">
    <property type="entry name" value="Glutamine Phosphoribosylpyrophosphate, subunit 1, domain 1"/>
    <property type="match status" value="1"/>
</dbReference>
<dbReference type="EMBL" id="LAPT01000067">
    <property type="protein sequence ID" value="PXF30690.1"/>
    <property type="molecule type" value="Genomic_DNA"/>
</dbReference>
<dbReference type="Gene3D" id="3.40.50.620">
    <property type="entry name" value="HUPs"/>
    <property type="match status" value="1"/>
</dbReference>
<evidence type="ECO:0000256" key="5">
    <source>
        <dbReference type="ARBA" id="ARBA00022840"/>
    </source>
</evidence>
<evidence type="ECO:0000313" key="9">
    <source>
        <dbReference type="EMBL" id="PXF30690.1"/>
    </source>
</evidence>
<gene>
    <name evidence="9" type="ORF">WH50_13920</name>
</gene>
<reference evidence="9 10" key="1">
    <citation type="submission" date="2015-03" db="EMBL/GenBank/DDBJ databases">
        <authorList>
            <person name="Krishnan R."/>
            <person name="Midha S."/>
            <person name="Patil P.B."/>
            <person name="Rameshkumar N."/>
        </authorList>
    </citation>
    <scope>NUCLEOTIDE SEQUENCE [LARGE SCALE GENOMIC DNA]</scope>
    <source>
        <strain evidence="9 10">L1E11</strain>
    </source>
</reference>
<keyword evidence="4" id="KW-0547">Nucleotide-binding</keyword>
<dbReference type="EC" id="6.3.5.4" evidence="3"/>
<dbReference type="Pfam" id="PF13537">
    <property type="entry name" value="GATase_7"/>
    <property type="match status" value="1"/>
</dbReference>
<protein>
    <recommendedName>
        <fullName evidence="3">asparagine synthase (glutamine-hydrolyzing)</fullName>
        <ecNumber evidence="3">6.3.5.4</ecNumber>
    </recommendedName>
</protein>
<name>A0ABX5M1B2_9GAMM</name>
<keyword evidence="10" id="KW-1185">Reference proteome</keyword>
<keyword evidence="5" id="KW-0067">ATP-binding</keyword>
<comment type="pathway">
    <text evidence="1">Amino-acid biosynthesis; L-asparagine biosynthesis; L-asparagine from L-aspartate (L-Gln route): step 1/1.</text>
</comment>
<dbReference type="NCBIfam" id="TIGR01536">
    <property type="entry name" value="asn_synth_AEB"/>
    <property type="match status" value="1"/>
</dbReference>
<dbReference type="PIRSF" id="PIRSF001589">
    <property type="entry name" value="Asn_synthetase_glu-h"/>
    <property type="match status" value="1"/>
</dbReference>
<evidence type="ECO:0000256" key="6">
    <source>
        <dbReference type="ARBA" id="ARBA00022962"/>
    </source>
</evidence>
<dbReference type="InterPro" id="IPR033738">
    <property type="entry name" value="AsnB_N"/>
</dbReference>
<organism evidence="9 10">
    <name type="scientific">Pokkaliibacter plantistimulans</name>
    <dbReference type="NCBI Taxonomy" id="1635171"/>
    <lineage>
        <taxon>Bacteria</taxon>
        <taxon>Pseudomonadati</taxon>
        <taxon>Pseudomonadota</taxon>
        <taxon>Gammaproteobacteria</taxon>
        <taxon>Oceanospirillales</taxon>
        <taxon>Balneatrichaceae</taxon>
        <taxon>Pokkaliibacter</taxon>
    </lineage>
</organism>
<evidence type="ECO:0000313" key="10">
    <source>
        <dbReference type="Proteomes" id="UP000248090"/>
    </source>
</evidence>
<evidence type="ECO:0000259" key="8">
    <source>
        <dbReference type="PROSITE" id="PS51278"/>
    </source>
</evidence>
<feature type="domain" description="Glutamine amidotransferase type-2" evidence="8">
    <location>
        <begin position="2"/>
        <end position="214"/>
    </location>
</feature>
<evidence type="ECO:0000256" key="4">
    <source>
        <dbReference type="ARBA" id="ARBA00022741"/>
    </source>
</evidence>
<dbReference type="InterPro" id="IPR017932">
    <property type="entry name" value="GATase_2_dom"/>
</dbReference>
<dbReference type="InterPro" id="IPR017535">
    <property type="entry name" value="Asparagine_synth"/>
</dbReference>
<accession>A0ABX5M1B2</accession>
<comment type="caution">
    <text evidence="9">The sequence shown here is derived from an EMBL/GenBank/DDBJ whole genome shotgun (WGS) entry which is preliminary data.</text>
</comment>
<evidence type="ECO:0000256" key="3">
    <source>
        <dbReference type="ARBA" id="ARBA00012737"/>
    </source>
</evidence>
<dbReference type="InterPro" id="IPR001962">
    <property type="entry name" value="Asn_synthase"/>
</dbReference>
<evidence type="ECO:0000256" key="2">
    <source>
        <dbReference type="ARBA" id="ARBA00005752"/>
    </source>
</evidence>
<dbReference type="PANTHER" id="PTHR43284">
    <property type="entry name" value="ASPARAGINE SYNTHETASE (GLUTAMINE-HYDROLYZING)"/>
    <property type="match status" value="1"/>
</dbReference>
<dbReference type="CDD" id="cd01991">
    <property type="entry name" value="Asn_synthase_B_C"/>
    <property type="match status" value="1"/>
</dbReference>
<proteinExistence type="inferred from homology"/>